<protein>
    <submittedName>
        <fullName evidence="1">Uncharacterized protein</fullName>
    </submittedName>
</protein>
<feature type="non-terminal residue" evidence="1">
    <location>
        <position position="1"/>
    </location>
</feature>
<sequence length="60" mass="6934">LQTSTGAFEYVRSVEREMEHPKTDPFLMNTAFVRLNWKPIFPQTCTNRSIFVPLGCCLVL</sequence>
<organism evidence="1 2">
    <name type="scientific">Parelaphostrongylus tenuis</name>
    <name type="common">Meningeal worm</name>
    <dbReference type="NCBI Taxonomy" id="148309"/>
    <lineage>
        <taxon>Eukaryota</taxon>
        <taxon>Metazoa</taxon>
        <taxon>Ecdysozoa</taxon>
        <taxon>Nematoda</taxon>
        <taxon>Chromadorea</taxon>
        <taxon>Rhabditida</taxon>
        <taxon>Rhabditina</taxon>
        <taxon>Rhabditomorpha</taxon>
        <taxon>Strongyloidea</taxon>
        <taxon>Metastrongylidae</taxon>
        <taxon>Parelaphostrongylus</taxon>
    </lineage>
</organism>
<name>A0AAD5R1P3_PARTN</name>
<evidence type="ECO:0000313" key="2">
    <source>
        <dbReference type="Proteomes" id="UP001196413"/>
    </source>
</evidence>
<dbReference type="EMBL" id="JAHQIW010006030">
    <property type="protein sequence ID" value="KAJ1367876.1"/>
    <property type="molecule type" value="Genomic_DNA"/>
</dbReference>
<gene>
    <name evidence="1" type="ORF">KIN20_028886</name>
</gene>
<keyword evidence="2" id="KW-1185">Reference proteome</keyword>
<dbReference type="AlphaFoldDB" id="A0AAD5R1P3"/>
<reference evidence="1" key="1">
    <citation type="submission" date="2021-06" db="EMBL/GenBank/DDBJ databases">
        <title>Parelaphostrongylus tenuis whole genome reference sequence.</title>
        <authorList>
            <person name="Garwood T.J."/>
            <person name="Larsen P.A."/>
            <person name="Fountain-Jones N.M."/>
            <person name="Garbe J.R."/>
            <person name="Macchietto M.G."/>
            <person name="Kania S.A."/>
            <person name="Gerhold R.W."/>
            <person name="Richards J.E."/>
            <person name="Wolf T.M."/>
        </authorList>
    </citation>
    <scope>NUCLEOTIDE SEQUENCE</scope>
    <source>
        <strain evidence="1">MNPRO001-30</strain>
        <tissue evidence="1">Meninges</tissue>
    </source>
</reference>
<proteinExistence type="predicted"/>
<accession>A0AAD5R1P3</accession>
<dbReference type="Proteomes" id="UP001196413">
    <property type="component" value="Unassembled WGS sequence"/>
</dbReference>
<comment type="caution">
    <text evidence="1">The sequence shown here is derived from an EMBL/GenBank/DDBJ whole genome shotgun (WGS) entry which is preliminary data.</text>
</comment>
<evidence type="ECO:0000313" key="1">
    <source>
        <dbReference type="EMBL" id="KAJ1367876.1"/>
    </source>
</evidence>